<accession>A0ACA9SUZ6</accession>
<dbReference type="EMBL" id="CAJVQC010166761">
    <property type="protein sequence ID" value="CAG8849657.1"/>
    <property type="molecule type" value="Genomic_DNA"/>
</dbReference>
<organism evidence="1 2">
    <name type="scientific">Racocetra persica</name>
    <dbReference type="NCBI Taxonomy" id="160502"/>
    <lineage>
        <taxon>Eukaryota</taxon>
        <taxon>Fungi</taxon>
        <taxon>Fungi incertae sedis</taxon>
        <taxon>Mucoromycota</taxon>
        <taxon>Glomeromycotina</taxon>
        <taxon>Glomeromycetes</taxon>
        <taxon>Diversisporales</taxon>
        <taxon>Gigasporaceae</taxon>
        <taxon>Racocetra</taxon>
    </lineage>
</organism>
<keyword evidence="2" id="KW-1185">Reference proteome</keyword>
<reference evidence="1" key="1">
    <citation type="submission" date="2021-06" db="EMBL/GenBank/DDBJ databases">
        <authorList>
            <person name="Kallberg Y."/>
            <person name="Tangrot J."/>
            <person name="Rosling A."/>
        </authorList>
    </citation>
    <scope>NUCLEOTIDE SEQUENCE</scope>
    <source>
        <strain evidence="1">MA461A</strain>
    </source>
</reference>
<comment type="caution">
    <text evidence="1">The sequence shown here is derived from an EMBL/GenBank/DDBJ whole genome shotgun (WGS) entry which is preliminary data.</text>
</comment>
<sequence length="90" mass="10230">WLPMELHLRMVMDRVSAIWTMSLPLQPPMELRLRMGPPDSYSFLGTASSHGYHGTASSHGYGLCLPLQPHMELRLRMGPPDSYSYPWNSS</sequence>
<evidence type="ECO:0000313" key="2">
    <source>
        <dbReference type="Proteomes" id="UP000789920"/>
    </source>
</evidence>
<protein>
    <submittedName>
        <fullName evidence="1">24312_t:CDS:1</fullName>
    </submittedName>
</protein>
<dbReference type="Proteomes" id="UP000789920">
    <property type="component" value="Unassembled WGS sequence"/>
</dbReference>
<name>A0ACA9SUZ6_9GLOM</name>
<gene>
    <name evidence="1" type="ORF">RPERSI_LOCUS35707</name>
</gene>
<feature type="non-terminal residue" evidence="1">
    <location>
        <position position="90"/>
    </location>
</feature>
<evidence type="ECO:0000313" key="1">
    <source>
        <dbReference type="EMBL" id="CAG8849657.1"/>
    </source>
</evidence>
<proteinExistence type="predicted"/>
<feature type="non-terminal residue" evidence="1">
    <location>
        <position position="1"/>
    </location>
</feature>